<keyword evidence="26" id="KW-1185">Reference proteome</keyword>
<evidence type="ECO:0000256" key="7">
    <source>
        <dbReference type="ARBA" id="ARBA00022781"/>
    </source>
</evidence>
<dbReference type="Pfam" id="PF00271">
    <property type="entry name" value="Helicase_C"/>
    <property type="match status" value="1"/>
</dbReference>
<keyword evidence="4" id="KW-0813">Transport</keyword>
<evidence type="ECO:0000256" key="17">
    <source>
        <dbReference type="ARBA" id="ARBA00024355"/>
    </source>
</evidence>
<evidence type="ECO:0000256" key="2">
    <source>
        <dbReference type="ARBA" id="ARBA00005699"/>
    </source>
</evidence>
<dbReference type="GO" id="GO:0005524">
    <property type="term" value="F:ATP binding"/>
    <property type="evidence" value="ECO:0007669"/>
    <property type="project" value="UniProtKB-KW"/>
</dbReference>
<dbReference type="InterPro" id="IPR044764">
    <property type="entry name" value="DDX52/Rok1_DEADc"/>
</dbReference>
<dbReference type="InterPro" id="IPR027417">
    <property type="entry name" value="P-loop_NTPase"/>
</dbReference>
<evidence type="ECO:0000256" key="11">
    <source>
        <dbReference type="ARBA" id="ARBA00022884"/>
    </source>
</evidence>
<dbReference type="PANTHER" id="PTHR47959">
    <property type="entry name" value="ATP-DEPENDENT RNA HELICASE RHLE-RELATED"/>
    <property type="match status" value="1"/>
</dbReference>
<keyword evidence="14" id="KW-0472">Membrane</keyword>
<evidence type="ECO:0000256" key="14">
    <source>
        <dbReference type="ARBA" id="ARBA00023136"/>
    </source>
</evidence>
<feature type="compositionally biased region" description="Polar residues" evidence="22">
    <location>
        <begin position="266"/>
        <end position="276"/>
    </location>
</feature>
<dbReference type="GO" id="GO:0005829">
    <property type="term" value="C:cytosol"/>
    <property type="evidence" value="ECO:0007669"/>
    <property type="project" value="TreeGrafter"/>
</dbReference>
<feature type="region of interest" description="Disordered" evidence="22">
    <location>
        <begin position="323"/>
        <end position="348"/>
    </location>
</feature>
<comment type="subcellular location">
    <subcellularLocation>
        <location evidence="1">Mitochondrion membrane</location>
    </subcellularLocation>
</comment>
<evidence type="ECO:0000259" key="24">
    <source>
        <dbReference type="PROSITE" id="PS51194"/>
    </source>
</evidence>
<evidence type="ECO:0000256" key="12">
    <source>
        <dbReference type="ARBA" id="ARBA00023065"/>
    </source>
</evidence>
<sequence>MSSHLSRALARRPQSIRFFARNASTTSEAANAASSAASKAGNAAGNAASKASNAAGDATSKASEGLSKVQSSASSSLSKAAGAATNAMNALGKVGGRTGRVIGFAQSLVPPTVYYSKVGLELARLVARNRKMSPPDVATFQGYLQPLINAARSPSTIFNSAPSANSLSPSSLINRIRNVDNQQLVSAGIVAAEAIGFFTVGEMIGRMKIKTKTRPRTVPSQLPSRGPSGNPQLYRSSRESSGLKRKRGSEGADSAGGDDEVFDFFNQGSSKSGDQQNLSLLATNADSLSGGEDVNDEAVTERMALVDRRRLYKQHKLKFAVLNARRETSKKPTTKKSKKKREEKEVEKKALKSADQVFPEPVTNFQQLRSRYGISALLAENIKEQGFKVPTEVQMASLPLLLGGTNELDSGEGAEADGTYHDSTALNLLTVAPTGSGKTLAFLIPVIHAIQEARSGEKADGPHAVVLAPTKELVNQIVNEARKLAVGMDINIQSSRKGLDLGFSSSNGQTRRTPDIIVATPLSLVHVLEIPEKDVTIEKDATDVASLNGSDDGSDIPLKSNSKEVRSLPSVQYLVLDEADVLLDPLFEEQTLSAWEALTNKTLHISLWSATISSSIETGIQQIISRSQDASEALIRPLVRLIVGLKDSAVPNIAHKLTYCATEPGKLMALRELMSPKSASSSTERPLRAPFLVFTQTIPRATALHSELKFDIPASAGGSSRIAVLHSELPDRVRDKILTNFRKGEIWVLITTDILARGVDFKGVNGVVNYDIPTSAASYVHRVGRTGRAGREGGVAVTLFTKEDIKWVKIIANVAGTSSSGSGVEKWLLDSLPDVSKQDRKKLKTRGVQERRKDAKTSRISSKSGYVRREENNRRDQRNRRLSS</sequence>
<keyword evidence="6" id="KW-0547">Nucleotide-binding</keyword>
<comment type="subunit">
    <text evidence="18">Interacts with the U3 snoRNA and is associated with the 90S and 40S pre-ribosomes.</text>
</comment>
<dbReference type="Gene3D" id="3.40.50.300">
    <property type="entry name" value="P-loop containing nucleotide triphosphate hydrolases"/>
    <property type="match status" value="2"/>
</dbReference>
<evidence type="ECO:0000256" key="20">
    <source>
        <dbReference type="ARBA" id="ARBA00024419"/>
    </source>
</evidence>
<feature type="compositionally biased region" description="Basic and acidic residues" evidence="22">
    <location>
        <begin position="847"/>
        <end position="857"/>
    </location>
</feature>
<dbReference type="EMBL" id="ML996093">
    <property type="protein sequence ID" value="KAF2148332.1"/>
    <property type="molecule type" value="Genomic_DNA"/>
</dbReference>
<comment type="caution">
    <text evidence="25">The sequence shown here is derived from an EMBL/GenBank/DDBJ whole genome shotgun (WGS) entry which is preliminary data.</text>
</comment>
<dbReference type="InterPro" id="IPR001650">
    <property type="entry name" value="Helicase_C-like"/>
</dbReference>
<dbReference type="InterPro" id="IPR014001">
    <property type="entry name" value="Helicase_ATP-bd"/>
</dbReference>
<keyword evidence="11" id="KW-0694">RNA-binding</keyword>
<reference evidence="25" key="1">
    <citation type="journal article" date="2020" name="Stud. Mycol.">
        <title>101 Dothideomycetes genomes: a test case for predicting lifestyles and emergence of pathogens.</title>
        <authorList>
            <person name="Haridas S."/>
            <person name="Albert R."/>
            <person name="Binder M."/>
            <person name="Bloem J."/>
            <person name="Labutti K."/>
            <person name="Salamov A."/>
            <person name="Andreopoulos B."/>
            <person name="Baker S."/>
            <person name="Barry K."/>
            <person name="Bills G."/>
            <person name="Bluhm B."/>
            <person name="Cannon C."/>
            <person name="Castanera R."/>
            <person name="Culley D."/>
            <person name="Daum C."/>
            <person name="Ezra D."/>
            <person name="Gonzalez J."/>
            <person name="Henrissat B."/>
            <person name="Kuo A."/>
            <person name="Liang C."/>
            <person name="Lipzen A."/>
            <person name="Lutzoni F."/>
            <person name="Magnuson J."/>
            <person name="Mondo S."/>
            <person name="Nolan M."/>
            <person name="Ohm R."/>
            <person name="Pangilinan J."/>
            <person name="Park H.-J."/>
            <person name="Ramirez L."/>
            <person name="Alfaro M."/>
            <person name="Sun H."/>
            <person name="Tritt A."/>
            <person name="Yoshinaga Y."/>
            <person name="Zwiers L.-H."/>
            <person name="Turgeon B."/>
            <person name="Goodwin S."/>
            <person name="Spatafora J."/>
            <person name="Crous P."/>
            <person name="Grigoriev I."/>
        </authorList>
    </citation>
    <scope>NUCLEOTIDE SEQUENCE</scope>
    <source>
        <strain evidence="25">CBS 260.36</strain>
    </source>
</reference>
<dbReference type="Proteomes" id="UP000799439">
    <property type="component" value="Unassembled WGS sequence"/>
</dbReference>
<keyword evidence="12" id="KW-0406">Ion transport</keyword>
<dbReference type="InterPro" id="IPR050079">
    <property type="entry name" value="DEAD_box_RNA_helicase"/>
</dbReference>
<dbReference type="GO" id="GO:0045259">
    <property type="term" value="C:proton-transporting ATP synthase complex"/>
    <property type="evidence" value="ECO:0007669"/>
    <property type="project" value="UniProtKB-KW"/>
</dbReference>
<feature type="region of interest" description="Disordered" evidence="22">
    <location>
        <begin position="837"/>
        <end position="884"/>
    </location>
</feature>
<evidence type="ECO:0000259" key="23">
    <source>
        <dbReference type="PROSITE" id="PS51192"/>
    </source>
</evidence>
<evidence type="ECO:0000256" key="3">
    <source>
        <dbReference type="ARBA" id="ARBA00012552"/>
    </source>
</evidence>
<keyword evidence="7" id="KW-0375">Hydrogen ion transport</keyword>
<keyword evidence="13" id="KW-0496">Mitochondrion</keyword>
<dbReference type="SMART" id="SM00490">
    <property type="entry name" value="HELICc"/>
    <property type="match status" value="1"/>
</dbReference>
<evidence type="ECO:0000256" key="21">
    <source>
        <dbReference type="ARBA" id="ARBA00047984"/>
    </source>
</evidence>
<dbReference type="SMART" id="SM00487">
    <property type="entry name" value="DEXDc"/>
    <property type="match status" value="1"/>
</dbReference>
<keyword evidence="15" id="KW-0066">ATP synthesis</keyword>
<evidence type="ECO:0000256" key="6">
    <source>
        <dbReference type="ARBA" id="ARBA00022741"/>
    </source>
</evidence>
<dbReference type="CDD" id="cd18787">
    <property type="entry name" value="SF2_C_DEAD"/>
    <property type="match status" value="1"/>
</dbReference>
<dbReference type="AlphaFoldDB" id="A0A9P4MCY4"/>
<evidence type="ECO:0000256" key="8">
    <source>
        <dbReference type="ARBA" id="ARBA00022801"/>
    </source>
</evidence>
<dbReference type="Pfam" id="PF00270">
    <property type="entry name" value="DEAD"/>
    <property type="match status" value="1"/>
</dbReference>
<keyword evidence="9" id="KW-0347">Helicase</keyword>
<feature type="domain" description="Helicase C-terminal" evidence="24">
    <location>
        <begin position="669"/>
        <end position="832"/>
    </location>
</feature>
<dbReference type="GO" id="GO:0030490">
    <property type="term" value="P:maturation of SSU-rRNA"/>
    <property type="evidence" value="ECO:0007669"/>
    <property type="project" value="InterPro"/>
</dbReference>
<evidence type="ECO:0000256" key="22">
    <source>
        <dbReference type="SAM" id="MobiDB-lite"/>
    </source>
</evidence>
<evidence type="ECO:0000313" key="25">
    <source>
        <dbReference type="EMBL" id="KAF2148332.1"/>
    </source>
</evidence>
<evidence type="ECO:0000256" key="16">
    <source>
        <dbReference type="ARBA" id="ARBA00024310"/>
    </source>
</evidence>
<evidence type="ECO:0000256" key="15">
    <source>
        <dbReference type="ARBA" id="ARBA00023310"/>
    </source>
</evidence>
<keyword evidence="8 25" id="KW-0378">Hydrolase</keyword>
<comment type="similarity">
    <text evidence="2">Belongs to the ATPase g subunit family.</text>
</comment>
<keyword evidence="10" id="KW-0067">ATP-binding</keyword>
<evidence type="ECO:0000256" key="13">
    <source>
        <dbReference type="ARBA" id="ARBA00023128"/>
    </source>
</evidence>
<dbReference type="Pfam" id="PF04718">
    <property type="entry name" value="ATP-synt_G"/>
    <property type="match status" value="1"/>
</dbReference>
<comment type="similarity">
    <text evidence="17">Belongs to the DEAD box helicase family. DDX52/ROK1 subfamily.</text>
</comment>
<feature type="compositionally biased region" description="Polar residues" evidence="22">
    <location>
        <begin position="218"/>
        <end position="235"/>
    </location>
</feature>
<gene>
    <name evidence="25" type="ORF">K461DRAFT_297761</name>
</gene>
<evidence type="ECO:0000256" key="19">
    <source>
        <dbReference type="ARBA" id="ARBA00024410"/>
    </source>
</evidence>
<dbReference type="EC" id="3.6.4.13" evidence="3"/>
<evidence type="ECO:0000313" key="26">
    <source>
        <dbReference type="Proteomes" id="UP000799439"/>
    </source>
</evidence>
<dbReference type="GO" id="GO:0003724">
    <property type="term" value="F:RNA helicase activity"/>
    <property type="evidence" value="ECO:0007669"/>
    <property type="project" value="UniProtKB-EC"/>
</dbReference>
<dbReference type="GO" id="GO:0031966">
    <property type="term" value="C:mitochondrial membrane"/>
    <property type="evidence" value="ECO:0007669"/>
    <property type="project" value="UniProtKB-SubCell"/>
</dbReference>
<dbReference type="PANTHER" id="PTHR47959:SF15">
    <property type="entry name" value="RNA HELICASE"/>
    <property type="match status" value="1"/>
</dbReference>
<evidence type="ECO:0000256" key="5">
    <source>
        <dbReference type="ARBA" id="ARBA00022547"/>
    </source>
</evidence>
<name>A0A9P4MCY4_9PEZI</name>
<evidence type="ECO:0000256" key="10">
    <source>
        <dbReference type="ARBA" id="ARBA00022840"/>
    </source>
</evidence>
<proteinExistence type="inferred from homology"/>
<evidence type="ECO:0000256" key="1">
    <source>
        <dbReference type="ARBA" id="ARBA00004325"/>
    </source>
</evidence>
<evidence type="ECO:0000256" key="18">
    <source>
        <dbReference type="ARBA" id="ARBA00024367"/>
    </source>
</evidence>
<feature type="domain" description="Helicase ATP-binding" evidence="23">
    <location>
        <begin position="419"/>
        <end position="630"/>
    </location>
</feature>
<accession>A0A9P4MCY4</accession>
<dbReference type="CDD" id="cd17957">
    <property type="entry name" value="DEADc_DDX52"/>
    <property type="match status" value="1"/>
</dbReference>
<comment type="function">
    <text evidence="16">ATP-dependent RNA helicase involved in 40S ribosomal subunit biogenesis. Required for the processing and cleavage of 35S pre-rRNA at sites A0, A1, and A2, leading to mature 18S rRNA.</text>
</comment>
<protein>
    <recommendedName>
        <fullName evidence="19">ATP-dependent RNA helicase ROK1</fullName>
        <ecNumber evidence="3">3.6.4.13</ecNumber>
    </recommendedName>
    <alternativeName>
        <fullName evidence="20">ATP-dependent RNA helicase rok1</fullName>
    </alternativeName>
</protein>
<feature type="compositionally biased region" description="Basic and acidic residues" evidence="22">
    <location>
        <begin position="867"/>
        <end position="876"/>
    </location>
</feature>
<comment type="catalytic activity">
    <reaction evidence="21">
        <text>ATP + H2O = ADP + phosphate + H(+)</text>
        <dbReference type="Rhea" id="RHEA:13065"/>
        <dbReference type="ChEBI" id="CHEBI:15377"/>
        <dbReference type="ChEBI" id="CHEBI:15378"/>
        <dbReference type="ChEBI" id="CHEBI:30616"/>
        <dbReference type="ChEBI" id="CHEBI:43474"/>
        <dbReference type="ChEBI" id="CHEBI:456216"/>
        <dbReference type="EC" id="3.6.4.13"/>
    </reaction>
</comment>
<feature type="region of interest" description="Disordered" evidence="22">
    <location>
        <begin position="210"/>
        <end position="276"/>
    </location>
</feature>
<organism evidence="25 26">
    <name type="scientific">Myriangium duriaei CBS 260.36</name>
    <dbReference type="NCBI Taxonomy" id="1168546"/>
    <lineage>
        <taxon>Eukaryota</taxon>
        <taxon>Fungi</taxon>
        <taxon>Dikarya</taxon>
        <taxon>Ascomycota</taxon>
        <taxon>Pezizomycotina</taxon>
        <taxon>Dothideomycetes</taxon>
        <taxon>Dothideomycetidae</taxon>
        <taxon>Myriangiales</taxon>
        <taxon>Myriangiaceae</taxon>
        <taxon>Myriangium</taxon>
    </lineage>
</organism>
<dbReference type="GO" id="GO:0016787">
    <property type="term" value="F:hydrolase activity"/>
    <property type="evidence" value="ECO:0007669"/>
    <property type="project" value="UniProtKB-KW"/>
</dbReference>
<keyword evidence="5" id="KW-0138">CF(0)</keyword>
<dbReference type="GO" id="GO:0015986">
    <property type="term" value="P:proton motive force-driven ATP synthesis"/>
    <property type="evidence" value="ECO:0007669"/>
    <property type="project" value="InterPro"/>
</dbReference>
<dbReference type="GO" id="GO:0015078">
    <property type="term" value="F:proton transmembrane transporter activity"/>
    <property type="evidence" value="ECO:0007669"/>
    <property type="project" value="InterPro"/>
</dbReference>
<dbReference type="GO" id="GO:0003723">
    <property type="term" value="F:RNA binding"/>
    <property type="evidence" value="ECO:0007669"/>
    <property type="project" value="UniProtKB-KW"/>
</dbReference>
<evidence type="ECO:0000256" key="4">
    <source>
        <dbReference type="ARBA" id="ARBA00022448"/>
    </source>
</evidence>
<dbReference type="InterPro" id="IPR011545">
    <property type="entry name" value="DEAD/DEAH_box_helicase_dom"/>
</dbReference>
<dbReference type="SUPFAM" id="SSF52540">
    <property type="entry name" value="P-loop containing nucleoside triphosphate hydrolases"/>
    <property type="match status" value="2"/>
</dbReference>
<dbReference type="PROSITE" id="PS51194">
    <property type="entry name" value="HELICASE_CTER"/>
    <property type="match status" value="1"/>
</dbReference>
<dbReference type="OrthoDB" id="360161at2759"/>
<dbReference type="PROSITE" id="PS51192">
    <property type="entry name" value="HELICASE_ATP_BIND_1"/>
    <property type="match status" value="1"/>
</dbReference>
<evidence type="ECO:0000256" key="9">
    <source>
        <dbReference type="ARBA" id="ARBA00022806"/>
    </source>
</evidence>
<dbReference type="InterPro" id="IPR006808">
    <property type="entry name" value="ATP_synth_F0_gsu_mt"/>
</dbReference>